<gene>
    <name evidence="1" type="ORF">P3T76_009841</name>
</gene>
<name>A0AAD9GEU8_9STRA</name>
<protein>
    <submittedName>
        <fullName evidence="1">Uncharacterized protein</fullName>
    </submittedName>
</protein>
<reference evidence="1" key="1">
    <citation type="submission" date="2023-08" db="EMBL/GenBank/DDBJ databases">
        <title>Reference Genome Resource for the Citrus Pathogen Phytophthora citrophthora.</title>
        <authorList>
            <person name="Moller H."/>
            <person name="Coetzee B."/>
            <person name="Rose L.J."/>
            <person name="Van Niekerk J.M."/>
        </authorList>
    </citation>
    <scope>NUCLEOTIDE SEQUENCE</scope>
    <source>
        <strain evidence="1">STE-U-9442</strain>
    </source>
</reference>
<sequence length="78" mass="8779">MKQIYDICEVIHRYQDDLEWVCGHITAEDDAVESPLYVASVLPSIPKMAQQVVRFCQSLGWQESSWGKGVSSCSSLKT</sequence>
<comment type="caution">
    <text evidence="1">The sequence shown here is derived from an EMBL/GenBank/DDBJ whole genome shotgun (WGS) entry which is preliminary data.</text>
</comment>
<evidence type="ECO:0000313" key="1">
    <source>
        <dbReference type="EMBL" id="KAK1937063.1"/>
    </source>
</evidence>
<proteinExistence type="predicted"/>
<organism evidence="1 2">
    <name type="scientific">Phytophthora citrophthora</name>
    <dbReference type="NCBI Taxonomy" id="4793"/>
    <lineage>
        <taxon>Eukaryota</taxon>
        <taxon>Sar</taxon>
        <taxon>Stramenopiles</taxon>
        <taxon>Oomycota</taxon>
        <taxon>Peronosporomycetes</taxon>
        <taxon>Peronosporales</taxon>
        <taxon>Peronosporaceae</taxon>
        <taxon>Phytophthora</taxon>
    </lineage>
</organism>
<dbReference type="EMBL" id="JASMQC010000020">
    <property type="protein sequence ID" value="KAK1937063.1"/>
    <property type="molecule type" value="Genomic_DNA"/>
</dbReference>
<keyword evidence="2" id="KW-1185">Reference proteome</keyword>
<evidence type="ECO:0000313" key="2">
    <source>
        <dbReference type="Proteomes" id="UP001259832"/>
    </source>
</evidence>
<dbReference type="AlphaFoldDB" id="A0AAD9GEU8"/>
<accession>A0AAD9GEU8</accession>
<dbReference type="Proteomes" id="UP001259832">
    <property type="component" value="Unassembled WGS sequence"/>
</dbReference>